<dbReference type="CDD" id="cd05819">
    <property type="entry name" value="NHL"/>
    <property type="match status" value="1"/>
</dbReference>
<evidence type="ECO:0000313" key="10">
    <source>
        <dbReference type="Proteomes" id="UP000887568"/>
    </source>
</evidence>
<dbReference type="PROSITE" id="PS50089">
    <property type="entry name" value="ZF_RING_2"/>
    <property type="match status" value="1"/>
</dbReference>
<evidence type="ECO:0000256" key="2">
    <source>
        <dbReference type="ARBA" id="ARBA00022723"/>
    </source>
</evidence>
<dbReference type="Pfam" id="PF22586">
    <property type="entry name" value="ANCHR-like_BBOX"/>
    <property type="match status" value="1"/>
</dbReference>
<dbReference type="Proteomes" id="UP000887568">
    <property type="component" value="Unplaced"/>
</dbReference>
<proteinExistence type="predicted"/>
<dbReference type="SMART" id="SM00336">
    <property type="entry name" value="BBOX"/>
    <property type="match status" value="2"/>
</dbReference>
<evidence type="ECO:0000256" key="6">
    <source>
        <dbReference type="SAM" id="Coils"/>
    </source>
</evidence>
<dbReference type="GO" id="GO:0008270">
    <property type="term" value="F:zinc ion binding"/>
    <property type="evidence" value="ECO:0007669"/>
    <property type="project" value="UniProtKB-KW"/>
</dbReference>
<dbReference type="GeneID" id="119728017"/>
<feature type="domain" description="B box-type" evidence="8">
    <location>
        <begin position="164"/>
        <end position="207"/>
    </location>
</feature>
<dbReference type="InterPro" id="IPR013083">
    <property type="entry name" value="Znf_RING/FYVE/PHD"/>
</dbReference>
<organism evidence="9 10">
    <name type="scientific">Patiria miniata</name>
    <name type="common">Bat star</name>
    <name type="synonym">Asterina miniata</name>
    <dbReference type="NCBI Taxonomy" id="46514"/>
    <lineage>
        <taxon>Eukaryota</taxon>
        <taxon>Metazoa</taxon>
        <taxon>Echinodermata</taxon>
        <taxon>Eleutherozoa</taxon>
        <taxon>Asterozoa</taxon>
        <taxon>Asteroidea</taxon>
        <taxon>Valvatacea</taxon>
        <taxon>Valvatida</taxon>
        <taxon>Asterinidae</taxon>
        <taxon>Patiria</taxon>
    </lineage>
</organism>
<evidence type="ECO:0000313" key="9">
    <source>
        <dbReference type="EnsemblMetazoa" id="XP_038056027.1"/>
    </source>
</evidence>
<evidence type="ECO:0000259" key="8">
    <source>
        <dbReference type="PROSITE" id="PS50119"/>
    </source>
</evidence>
<dbReference type="PANTHER" id="PTHR25462">
    <property type="entry name" value="BONUS, ISOFORM C-RELATED"/>
    <property type="match status" value="1"/>
</dbReference>
<dbReference type="PROSITE" id="PS50119">
    <property type="entry name" value="ZF_BBOX"/>
    <property type="match status" value="2"/>
</dbReference>
<keyword evidence="10" id="KW-1185">Reference proteome</keyword>
<dbReference type="RefSeq" id="XP_038056027.1">
    <property type="nucleotide sequence ID" value="XM_038200099.1"/>
</dbReference>
<dbReference type="AlphaFoldDB" id="A0A913ZWW0"/>
<keyword evidence="1" id="KW-0597">Phosphoprotein</keyword>
<sequence>MAEAAAKTVWKISQGHLECPICCCLFKDPKMLDCLHSFCLKCLEEMMCRQKPSEAENIICPVCRRETQVPDGRLQSLASSFFLSSFVNEVKQHEAVLGEASAPTATCDCGEGKEATWRCLDCSDNLCQECWKAHGRVKHTKDHQIISLGDWQESKMPPAEHSKPITRMCTIHTDQKLCFFCDTCNTLICSMCVALDHRSAEHNLLKIDDTIRSFRSEVGNILQKFEKSRQHFKSTEKSIEHARNRLQKKLAQAHSDIDAKAEAEITKIRNKAKLLTDKVNKIGQERDSEYEKALTNNRDQMERANQTITAVNDLMSQADDIELLELKTKVMHNLEFQKELKFELASHGPSFIGVRCHDIVSDADLGEVCVSEKWQFKEEFGKEGTGDDEFDFARAVACFRNGDIVVIDTRLKRLSLFSSTGRYKTSVAKGDARHQLEAPFGLAVTHDDLLIVTDKKKVKVFDNELQFVCEFTPLADDADGQSESDLRGIAIDSQRVAVADEGRKVISVHSLDGSLISSISNNMLDYDLAISNFSCLVFTNFEGQSLLCVNFTGKEMFRVKTFIKGKAAKPTGVLCDDDETIYVTVHSDKMGCAEVQRYDSNGVFVATVAQGLYNPLGMAFTPAGDVVVADRHSVKIFERM</sequence>
<keyword evidence="6" id="KW-0175">Coiled coil</keyword>
<dbReference type="Gene3D" id="2.120.10.30">
    <property type="entry name" value="TolB, C-terminal domain"/>
    <property type="match status" value="1"/>
</dbReference>
<dbReference type="InterPro" id="IPR047153">
    <property type="entry name" value="TRIM45/56/19-like"/>
</dbReference>
<feature type="coiled-coil region" evidence="6">
    <location>
        <begin position="232"/>
        <end position="263"/>
    </location>
</feature>
<dbReference type="Pfam" id="PF00643">
    <property type="entry name" value="zf-B_box"/>
    <property type="match status" value="1"/>
</dbReference>
<evidence type="ECO:0000256" key="3">
    <source>
        <dbReference type="ARBA" id="ARBA00022771"/>
    </source>
</evidence>
<dbReference type="PANTHER" id="PTHR25462:SF296">
    <property type="entry name" value="MEIOTIC P26, ISOFORM F"/>
    <property type="match status" value="1"/>
</dbReference>
<feature type="domain" description="RING-type" evidence="7">
    <location>
        <begin position="19"/>
        <end position="64"/>
    </location>
</feature>
<evidence type="ECO:0000256" key="5">
    <source>
        <dbReference type="PROSITE-ProRule" id="PRU00024"/>
    </source>
</evidence>
<keyword evidence="4" id="KW-0862">Zinc</keyword>
<evidence type="ECO:0000256" key="1">
    <source>
        <dbReference type="ARBA" id="ARBA00022553"/>
    </source>
</evidence>
<dbReference type="Gene3D" id="3.30.160.60">
    <property type="entry name" value="Classic Zinc Finger"/>
    <property type="match status" value="1"/>
</dbReference>
<dbReference type="InterPro" id="IPR011042">
    <property type="entry name" value="6-blade_b-propeller_TolB-like"/>
</dbReference>
<accession>A0A913ZWW0</accession>
<dbReference type="SUPFAM" id="SSF57850">
    <property type="entry name" value="RING/U-box"/>
    <property type="match status" value="1"/>
</dbReference>
<feature type="domain" description="B box-type" evidence="8">
    <location>
        <begin position="102"/>
        <end position="148"/>
    </location>
</feature>
<dbReference type="Gene3D" id="3.30.40.10">
    <property type="entry name" value="Zinc/RING finger domain, C3HC4 (zinc finger)"/>
    <property type="match status" value="1"/>
</dbReference>
<dbReference type="SUPFAM" id="SSF101898">
    <property type="entry name" value="NHL repeat"/>
    <property type="match status" value="1"/>
</dbReference>
<dbReference type="InterPro" id="IPR001841">
    <property type="entry name" value="Znf_RING"/>
</dbReference>
<dbReference type="InterPro" id="IPR017907">
    <property type="entry name" value="Znf_RING_CS"/>
</dbReference>
<keyword evidence="3 5" id="KW-0863">Zinc-finger</keyword>
<dbReference type="EnsemblMetazoa" id="XM_038200099.1">
    <property type="protein sequence ID" value="XP_038056027.1"/>
    <property type="gene ID" value="LOC119728017"/>
</dbReference>
<protein>
    <submittedName>
        <fullName evidence="9">Uncharacterized protein</fullName>
    </submittedName>
</protein>
<dbReference type="SMART" id="SM00184">
    <property type="entry name" value="RING"/>
    <property type="match status" value="1"/>
</dbReference>
<evidence type="ECO:0000259" key="7">
    <source>
        <dbReference type="PROSITE" id="PS50089"/>
    </source>
</evidence>
<reference evidence="9" key="1">
    <citation type="submission" date="2022-11" db="UniProtKB">
        <authorList>
            <consortium name="EnsemblMetazoa"/>
        </authorList>
    </citation>
    <scope>IDENTIFICATION</scope>
</reference>
<dbReference type="PROSITE" id="PS00518">
    <property type="entry name" value="ZF_RING_1"/>
    <property type="match status" value="1"/>
</dbReference>
<dbReference type="InterPro" id="IPR000315">
    <property type="entry name" value="Znf_B-box"/>
</dbReference>
<name>A0A913ZWW0_PATMI</name>
<dbReference type="SUPFAM" id="SSF57845">
    <property type="entry name" value="B-box zinc-binding domain"/>
    <property type="match status" value="1"/>
</dbReference>
<dbReference type="Pfam" id="PF13445">
    <property type="entry name" value="zf-RING_UBOX"/>
    <property type="match status" value="1"/>
</dbReference>
<dbReference type="InterPro" id="IPR027370">
    <property type="entry name" value="Znf-RING_euk"/>
</dbReference>
<dbReference type="OrthoDB" id="6133371at2759"/>
<evidence type="ECO:0000256" key="4">
    <source>
        <dbReference type="ARBA" id="ARBA00022833"/>
    </source>
</evidence>
<keyword evidence="2" id="KW-0479">Metal-binding</keyword>